<proteinExistence type="inferred from homology"/>
<evidence type="ECO:0000256" key="7">
    <source>
        <dbReference type="RuleBase" id="RU003978"/>
    </source>
</evidence>
<dbReference type="PROSITE" id="PS00359">
    <property type="entry name" value="RIBOSOMAL_L11"/>
    <property type="match status" value="1"/>
</dbReference>
<evidence type="ECO:0000256" key="5">
    <source>
        <dbReference type="ARBA" id="ARBA00023274"/>
    </source>
</evidence>
<comment type="similarity">
    <text evidence="1 6 7">Belongs to the universal ribosomal protein uL11 family.</text>
</comment>
<keyword evidence="3 6" id="KW-0694">RNA-binding</keyword>
<comment type="function">
    <text evidence="6">Forms part of the ribosomal stalk which helps the ribosome interact with GTP-bound translation factors.</text>
</comment>
<dbReference type="GO" id="GO:0006412">
    <property type="term" value="P:translation"/>
    <property type="evidence" value="ECO:0007669"/>
    <property type="project" value="UniProtKB-UniRule"/>
</dbReference>
<organism evidence="10 11">
    <name type="scientific">Hadarchaeum yellowstonense</name>
    <dbReference type="NCBI Taxonomy" id="1776334"/>
    <lineage>
        <taxon>Archaea</taxon>
        <taxon>Methanobacteriati</taxon>
        <taxon>Candidatus Hadarchaeota</taxon>
        <taxon>Candidatus Hadarchaeia</taxon>
        <taxon>Candidatus Hadarchaeales</taxon>
        <taxon>Candidatus Hadarchaeaceae</taxon>
        <taxon>Candidatus Hadarchaeum</taxon>
    </lineage>
</organism>
<dbReference type="GO" id="GO:0015934">
    <property type="term" value="C:large ribosomal subunit"/>
    <property type="evidence" value="ECO:0007669"/>
    <property type="project" value="TreeGrafter"/>
</dbReference>
<dbReference type="Pfam" id="PF00298">
    <property type="entry name" value="Ribosomal_L11"/>
    <property type="match status" value="1"/>
</dbReference>
<dbReference type="PANTHER" id="PTHR11661:SF1">
    <property type="entry name" value="LARGE RIBOSOMAL SUBUNIT PROTEIN UL11M"/>
    <property type="match status" value="1"/>
</dbReference>
<feature type="domain" description="Large ribosomal subunit protein uL11 C-terminal" evidence="8">
    <location>
        <begin position="69"/>
        <end position="136"/>
    </location>
</feature>
<dbReference type="SMART" id="SM00649">
    <property type="entry name" value="RL11"/>
    <property type="match status" value="1"/>
</dbReference>
<sequence length="158" mass="16378">MESRVRVMVEGGKANPGPPLGPALGPLGVNVAQVVAKINEATSAFAGMKVPVTVVVKKKTKEFSIEVGSPPTAALIKKELGLEKGAKATGSEVVGNLSLAQVIKIAKLKSGSSLAKSLRAAVKEVLGTCLSLGVTVEGKDAREIQREIDEGKHDEELK</sequence>
<dbReference type="FunFam" id="3.30.1550.10:FF:000007">
    <property type="entry name" value="50S ribosomal protein L11"/>
    <property type="match status" value="1"/>
</dbReference>
<keyword evidence="5 6" id="KW-0687">Ribonucleoprotein</keyword>
<name>A0A147JUF2_HADYE</name>
<dbReference type="PANTHER" id="PTHR11661">
    <property type="entry name" value="60S RIBOSOMAL PROTEIN L12"/>
    <property type="match status" value="1"/>
</dbReference>
<comment type="caution">
    <text evidence="10">The sequence shown here is derived from an EMBL/GenBank/DDBJ whole genome shotgun (WGS) entry which is preliminary data.</text>
</comment>
<dbReference type="Gene3D" id="1.10.10.250">
    <property type="entry name" value="Ribosomal protein L11, C-terminal domain"/>
    <property type="match status" value="1"/>
</dbReference>
<evidence type="ECO:0000259" key="8">
    <source>
        <dbReference type="Pfam" id="PF00298"/>
    </source>
</evidence>
<dbReference type="SUPFAM" id="SSF46906">
    <property type="entry name" value="Ribosomal protein L11, C-terminal domain"/>
    <property type="match status" value="1"/>
</dbReference>
<keyword evidence="2 6" id="KW-0699">rRNA-binding</keyword>
<dbReference type="InterPro" id="IPR020783">
    <property type="entry name" value="Ribosomal_uL11_C"/>
</dbReference>
<dbReference type="Gene3D" id="3.30.1550.10">
    <property type="entry name" value="Ribosomal protein L11/L12, N-terminal domain"/>
    <property type="match status" value="1"/>
</dbReference>
<keyword evidence="4 6" id="KW-0689">Ribosomal protein</keyword>
<feature type="domain" description="Large ribosomal subunit protein uL11 N-terminal" evidence="9">
    <location>
        <begin position="5"/>
        <end position="63"/>
    </location>
</feature>
<evidence type="ECO:0000256" key="6">
    <source>
        <dbReference type="HAMAP-Rule" id="MF_00736"/>
    </source>
</evidence>
<evidence type="ECO:0000256" key="4">
    <source>
        <dbReference type="ARBA" id="ARBA00022980"/>
    </source>
</evidence>
<evidence type="ECO:0000256" key="3">
    <source>
        <dbReference type="ARBA" id="ARBA00022884"/>
    </source>
</evidence>
<dbReference type="SUPFAM" id="SSF54747">
    <property type="entry name" value="Ribosomal L11/L12e N-terminal domain"/>
    <property type="match status" value="1"/>
</dbReference>
<dbReference type="STRING" id="1776334.APZ16_05905"/>
<dbReference type="Proteomes" id="UP000074294">
    <property type="component" value="Unassembled WGS sequence"/>
</dbReference>
<dbReference type="InterPro" id="IPR036796">
    <property type="entry name" value="Ribosomal_uL11_N_sf"/>
</dbReference>
<evidence type="ECO:0000259" key="9">
    <source>
        <dbReference type="Pfam" id="PF03946"/>
    </source>
</evidence>
<evidence type="ECO:0000256" key="2">
    <source>
        <dbReference type="ARBA" id="ARBA00022730"/>
    </source>
</evidence>
<dbReference type="InterPro" id="IPR000911">
    <property type="entry name" value="Ribosomal_uL11"/>
</dbReference>
<evidence type="ECO:0000256" key="1">
    <source>
        <dbReference type="ARBA" id="ARBA00010537"/>
    </source>
</evidence>
<evidence type="ECO:0000313" key="10">
    <source>
        <dbReference type="EMBL" id="KUO40129.1"/>
    </source>
</evidence>
<dbReference type="EMBL" id="LQMQ01000048">
    <property type="protein sequence ID" value="KUO40129.1"/>
    <property type="molecule type" value="Genomic_DNA"/>
</dbReference>
<dbReference type="CDD" id="cd00349">
    <property type="entry name" value="Ribosomal_L11"/>
    <property type="match status" value="1"/>
</dbReference>
<evidence type="ECO:0000313" key="11">
    <source>
        <dbReference type="Proteomes" id="UP000074294"/>
    </source>
</evidence>
<dbReference type="InterPro" id="IPR020785">
    <property type="entry name" value="Ribosomal_uL11_CS"/>
</dbReference>
<dbReference type="GO" id="GO:0070180">
    <property type="term" value="F:large ribosomal subunit rRNA binding"/>
    <property type="evidence" value="ECO:0007669"/>
    <property type="project" value="UniProtKB-UniRule"/>
</dbReference>
<accession>A0A147JUF2</accession>
<dbReference type="InterPro" id="IPR020784">
    <property type="entry name" value="Ribosomal_uL11_N"/>
</dbReference>
<dbReference type="Pfam" id="PF03946">
    <property type="entry name" value="Ribosomal_L11_N"/>
    <property type="match status" value="1"/>
</dbReference>
<dbReference type="InterPro" id="IPR036769">
    <property type="entry name" value="Ribosomal_uL11_C_sf"/>
</dbReference>
<reference evidence="10 11" key="1">
    <citation type="journal article" date="2016" name="Nat. Microbiol.">
        <title>Genomic inference of the metabolism of cosmopolitan subsurface Archaea, Hadesarchaea.</title>
        <authorList>
            <person name="Baker B.J."/>
            <person name="Saw J.H."/>
            <person name="Lind A.E."/>
            <person name="Lazar C.S."/>
            <person name="Hinrichs K.-U."/>
            <person name="Teske A.P."/>
            <person name="Ettema T.J."/>
        </authorList>
    </citation>
    <scope>NUCLEOTIDE SEQUENCE [LARGE SCALE GENOMIC DNA]</scope>
</reference>
<dbReference type="AlphaFoldDB" id="A0A147JUF2"/>
<comment type="subunit">
    <text evidence="6">Part of the ribosomal stalk of the 50S ribosomal subunit. Interacts with L10 and the large rRNA to form the base of the stalk. L10 forms an elongated spine to which L12 dimers bind in a sequential fashion forming a multimeric L10(L12)X complex.</text>
</comment>
<dbReference type="HAMAP" id="MF_00736">
    <property type="entry name" value="Ribosomal_uL11"/>
    <property type="match status" value="1"/>
</dbReference>
<dbReference type="GO" id="GO:0003735">
    <property type="term" value="F:structural constituent of ribosome"/>
    <property type="evidence" value="ECO:0007669"/>
    <property type="project" value="InterPro"/>
</dbReference>
<gene>
    <name evidence="6" type="primary">rpl11</name>
    <name evidence="10" type="ORF">APZ16_05905</name>
</gene>
<protein>
    <recommendedName>
        <fullName evidence="6">Large ribosomal subunit protein uL11</fullName>
    </recommendedName>
</protein>
<dbReference type="NCBIfam" id="NF002232">
    <property type="entry name" value="PRK01143.1"/>
    <property type="match status" value="1"/>
</dbReference>